<dbReference type="RefSeq" id="WP_073289768.1">
    <property type="nucleotide sequence ID" value="NZ_FRAV01000001.1"/>
</dbReference>
<dbReference type="OrthoDB" id="1246696at2"/>
<dbReference type="EMBL" id="FRAV01000001">
    <property type="protein sequence ID" value="SHK07330.1"/>
    <property type="molecule type" value="Genomic_DNA"/>
</dbReference>
<dbReference type="Proteomes" id="UP000184364">
    <property type="component" value="Unassembled WGS sequence"/>
</dbReference>
<organism evidence="1 2">
    <name type="scientific">Chryseobacterium polytrichastri</name>
    <dbReference type="NCBI Taxonomy" id="1302687"/>
    <lineage>
        <taxon>Bacteria</taxon>
        <taxon>Pseudomonadati</taxon>
        <taxon>Bacteroidota</taxon>
        <taxon>Flavobacteriia</taxon>
        <taxon>Flavobacteriales</taxon>
        <taxon>Weeksellaceae</taxon>
        <taxon>Chryseobacterium group</taxon>
        <taxon>Chryseobacterium</taxon>
    </lineage>
</organism>
<dbReference type="STRING" id="1302687.SAMN05444267_10019"/>
<protein>
    <recommendedName>
        <fullName evidence="3">LysM domain-containing protein</fullName>
    </recommendedName>
</protein>
<proteinExistence type="predicted"/>
<sequence length="340" mass="40079">MEINYLKYKIRNGDSLHSISSRLGMTVEELKLFHNTHCEKLDTLWFENISHIESLWVPQNYKTEEQKEQEKREDLPSLKRSNAFHAKEYKVCETFESIDELPLTVDYTVSLESRKLQNKPIVTFNRKDFITNGEVPDNKISTLTLACMESILPVDFILHDNGLIAGFLNHKEIKTRLRQKRYDLEDYFQGETNTSYLKLFQENCSNEKLFLKQFCSSLLFQILFPNMEWFQKKESWRENFFFFQNSFQIACRMEAEYIAEDKDHMLTVLTGKIAEPCSFQQLKNGNRSNEADIDNASGKIQIQYTTHKQNKCLIRAEATLIFNSEKAVDYKHHLTLTQMI</sequence>
<gene>
    <name evidence="1" type="ORF">SAMN05444267_10019</name>
</gene>
<name>A0A1M6PHF8_9FLAO</name>
<keyword evidence="2" id="KW-1185">Reference proteome</keyword>
<evidence type="ECO:0000313" key="1">
    <source>
        <dbReference type="EMBL" id="SHK07330.1"/>
    </source>
</evidence>
<dbReference type="AlphaFoldDB" id="A0A1M6PHF8"/>
<evidence type="ECO:0000313" key="2">
    <source>
        <dbReference type="Proteomes" id="UP000184364"/>
    </source>
</evidence>
<accession>A0A1M6PHF8</accession>
<reference evidence="2" key="1">
    <citation type="submission" date="2016-11" db="EMBL/GenBank/DDBJ databases">
        <authorList>
            <person name="Varghese N."/>
            <person name="Submissions S."/>
        </authorList>
    </citation>
    <scope>NUCLEOTIDE SEQUENCE [LARGE SCALE GENOMIC DNA]</scope>
    <source>
        <strain evidence="2">DSM 26899</strain>
    </source>
</reference>
<evidence type="ECO:0008006" key="3">
    <source>
        <dbReference type="Google" id="ProtNLM"/>
    </source>
</evidence>